<dbReference type="InterPro" id="IPR050469">
    <property type="entry name" value="Diguanylate_Cyclase"/>
</dbReference>
<dbReference type="PANTHER" id="PTHR45138:SF9">
    <property type="entry name" value="DIGUANYLATE CYCLASE DGCM-RELATED"/>
    <property type="match status" value="1"/>
</dbReference>
<dbReference type="InterPro" id="IPR011990">
    <property type="entry name" value="TPR-like_helical_dom_sf"/>
</dbReference>
<accession>A0A4R7HZM8</accession>
<dbReference type="SUPFAM" id="SSF55073">
    <property type="entry name" value="Nucleotide cyclase"/>
    <property type="match status" value="1"/>
</dbReference>
<gene>
    <name evidence="3" type="ORF">BDK89_1884</name>
</gene>
<dbReference type="Pfam" id="PF00990">
    <property type="entry name" value="GGDEF"/>
    <property type="match status" value="1"/>
</dbReference>
<evidence type="ECO:0000256" key="1">
    <source>
        <dbReference type="SAM" id="MobiDB-lite"/>
    </source>
</evidence>
<reference evidence="3 4" key="1">
    <citation type="submission" date="2019-03" db="EMBL/GenBank/DDBJ databases">
        <title>Sequencing the genomes of 1000 actinobacteria strains.</title>
        <authorList>
            <person name="Klenk H.-P."/>
        </authorList>
    </citation>
    <scope>NUCLEOTIDE SEQUENCE [LARGE SCALE GENOMIC DNA]</scope>
    <source>
        <strain evidence="3 4">DSM 18936</strain>
    </source>
</reference>
<dbReference type="Gene3D" id="3.30.70.270">
    <property type="match status" value="1"/>
</dbReference>
<dbReference type="SMART" id="SM00267">
    <property type="entry name" value="GGDEF"/>
    <property type="match status" value="1"/>
</dbReference>
<feature type="region of interest" description="Disordered" evidence="1">
    <location>
        <begin position="520"/>
        <end position="544"/>
    </location>
</feature>
<evidence type="ECO:0000313" key="4">
    <source>
        <dbReference type="Proteomes" id="UP000294558"/>
    </source>
</evidence>
<dbReference type="NCBIfam" id="TIGR00254">
    <property type="entry name" value="GGDEF"/>
    <property type="match status" value="1"/>
</dbReference>
<dbReference type="OrthoDB" id="23692at2"/>
<dbReference type="GO" id="GO:0043709">
    <property type="term" value="P:cell adhesion involved in single-species biofilm formation"/>
    <property type="evidence" value="ECO:0007669"/>
    <property type="project" value="TreeGrafter"/>
</dbReference>
<dbReference type="AlphaFoldDB" id="A0A4R7HZM8"/>
<dbReference type="PROSITE" id="PS50887">
    <property type="entry name" value="GGDEF"/>
    <property type="match status" value="1"/>
</dbReference>
<dbReference type="Proteomes" id="UP000294558">
    <property type="component" value="Unassembled WGS sequence"/>
</dbReference>
<evidence type="ECO:0000313" key="3">
    <source>
        <dbReference type="EMBL" id="TDT16300.1"/>
    </source>
</evidence>
<dbReference type="SUPFAM" id="SSF48452">
    <property type="entry name" value="TPR-like"/>
    <property type="match status" value="1"/>
</dbReference>
<dbReference type="CDD" id="cd01949">
    <property type="entry name" value="GGDEF"/>
    <property type="match status" value="1"/>
</dbReference>
<protein>
    <submittedName>
        <fullName evidence="3">Diguanylate cyclase (GGDEF)-like protein</fullName>
    </submittedName>
</protein>
<dbReference type="InterPro" id="IPR043128">
    <property type="entry name" value="Rev_trsase/Diguanyl_cyclase"/>
</dbReference>
<dbReference type="GO" id="GO:1902201">
    <property type="term" value="P:negative regulation of bacterial-type flagellum-dependent cell motility"/>
    <property type="evidence" value="ECO:0007669"/>
    <property type="project" value="TreeGrafter"/>
</dbReference>
<evidence type="ECO:0000259" key="2">
    <source>
        <dbReference type="PROSITE" id="PS50887"/>
    </source>
</evidence>
<organism evidence="3 4">
    <name type="scientific">Ilumatobacter fluminis</name>
    <dbReference type="NCBI Taxonomy" id="467091"/>
    <lineage>
        <taxon>Bacteria</taxon>
        <taxon>Bacillati</taxon>
        <taxon>Actinomycetota</taxon>
        <taxon>Acidimicrobiia</taxon>
        <taxon>Acidimicrobiales</taxon>
        <taxon>Ilumatobacteraceae</taxon>
        <taxon>Ilumatobacter</taxon>
    </lineage>
</organism>
<name>A0A4R7HZM8_9ACTN</name>
<dbReference type="InterPro" id="IPR000160">
    <property type="entry name" value="GGDEF_dom"/>
</dbReference>
<dbReference type="EMBL" id="SOAU01000001">
    <property type="protein sequence ID" value="TDT16300.1"/>
    <property type="molecule type" value="Genomic_DNA"/>
</dbReference>
<comment type="caution">
    <text evidence="3">The sequence shown here is derived from an EMBL/GenBank/DDBJ whole genome shotgun (WGS) entry which is preliminary data.</text>
</comment>
<dbReference type="PANTHER" id="PTHR45138">
    <property type="entry name" value="REGULATORY COMPONENTS OF SENSORY TRANSDUCTION SYSTEM"/>
    <property type="match status" value="1"/>
</dbReference>
<keyword evidence="4" id="KW-1185">Reference proteome</keyword>
<dbReference type="FunFam" id="3.30.70.270:FF:000001">
    <property type="entry name" value="Diguanylate cyclase domain protein"/>
    <property type="match status" value="1"/>
</dbReference>
<sequence>MSSVSAQQREIIERLTAAADPATKRDASEAEQASRELIAIAEDAHDDELALVAHVWLCINLHQRGKLHQAISLAQVLRPQLTDERPGTRLGDLRLELLRTTALAASEAGEFDIGIDAAEELANDPDVHTRADAAFDAAFSLAICLERMGNSWQALRVLNDVMARHGDGPPSFGMLYTLNGIVATAIGAFHRVRDLDDGEAVDLLITARDAAERAVPMLDQFANQLYRAALTGNLGEILIYQGELDAADHHLRGALAWAEEIDATAHRDRIRASIGAWLLASGQADEALEWLEQLVDDLDEDGTHSTRVRAHHTAHLAARELGWYDRALDHLTEYERLERQRTTSQLRSASELFVTRTEAEAEAERHRYSAERDPLTGLANRRRLNRVLAELNAAADEPAPYALAMVDVDHFKSVNDELGHAVGDSVLVELAQILLDGVGDDDVVVRYGGEEIVIVFPGAGADTAAFRCERLRSVIEQHVWADLPAGRRLTVSMGIASTPHTGPERVVGAADRAMYAAKRGGRNQVRVATDDDARDATPTSIPRR</sequence>
<proteinExistence type="predicted"/>
<dbReference type="RefSeq" id="WP_133868693.1">
    <property type="nucleotide sequence ID" value="NZ_JAVJPS010000003.1"/>
</dbReference>
<feature type="domain" description="GGDEF" evidence="2">
    <location>
        <begin position="399"/>
        <end position="530"/>
    </location>
</feature>
<dbReference type="Gene3D" id="1.25.40.10">
    <property type="entry name" value="Tetratricopeptide repeat domain"/>
    <property type="match status" value="2"/>
</dbReference>
<dbReference type="GO" id="GO:0005886">
    <property type="term" value="C:plasma membrane"/>
    <property type="evidence" value="ECO:0007669"/>
    <property type="project" value="TreeGrafter"/>
</dbReference>
<dbReference type="GO" id="GO:0052621">
    <property type="term" value="F:diguanylate cyclase activity"/>
    <property type="evidence" value="ECO:0007669"/>
    <property type="project" value="TreeGrafter"/>
</dbReference>
<dbReference type="InterPro" id="IPR029787">
    <property type="entry name" value="Nucleotide_cyclase"/>
</dbReference>